<feature type="domain" description="Prolyl 4-hydroxylase alpha subunit Fe(2+) 2OG dioxygenase" evidence="1">
    <location>
        <begin position="93"/>
        <end position="185"/>
    </location>
</feature>
<dbReference type="Pfam" id="PF13640">
    <property type="entry name" value="2OG-FeII_Oxy_3"/>
    <property type="match status" value="1"/>
</dbReference>
<evidence type="ECO:0000259" key="1">
    <source>
        <dbReference type="Pfam" id="PF13640"/>
    </source>
</evidence>
<dbReference type="Proteomes" id="UP001201629">
    <property type="component" value="Unassembled WGS sequence"/>
</dbReference>
<dbReference type="RefSeq" id="WP_238682118.1">
    <property type="nucleotide sequence ID" value="NZ_JAKKFD010000066.1"/>
</dbReference>
<sequence>MNISDHPFPHAIVDGMWDDELLRSVLAEFPEPEADGWIRYGDPQHEVKLEGPDHLWGPNTFKFVEAIAARGPEFAQAFGMPELTLRTEGGGYHYIEPGGKLAVHADFNRSDEGLYRRLNVICYLNPDWTEEDGGKLELFGDSGPVAEVLPQFNRTLVFETSDKSFHGHPTPLPGPRPRRSFAAYFFSVEAPEHYVEDHTTVWYE</sequence>
<proteinExistence type="predicted"/>
<evidence type="ECO:0000313" key="3">
    <source>
        <dbReference type="Proteomes" id="UP001201629"/>
    </source>
</evidence>
<organism evidence="2 3">
    <name type="scientific">Micromonospora trifolii</name>
    <dbReference type="NCBI Taxonomy" id="2911208"/>
    <lineage>
        <taxon>Bacteria</taxon>
        <taxon>Bacillati</taxon>
        <taxon>Actinomycetota</taxon>
        <taxon>Actinomycetes</taxon>
        <taxon>Micromonosporales</taxon>
        <taxon>Micromonosporaceae</taxon>
        <taxon>Micromonospora</taxon>
    </lineage>
</organism>
<reference evidence="2 3" key="1">
    <citation type="submission" date="2022-01" db="EMBL/GenBank/DDBJ databases">
        <authorList>
            <person name="Riesco R."/>
            <person name="Trujillo M.E."/>
        </authorList>
    </citation>
    <scope>NUCLEOTIDE SEQUENCE [LARGE SCALE GENOMIC DNA]</scope>
    <source>
        <strain evidence="2 3">NIE79</strain>
    </source>
</reference>
<dbReference type="InterPro" id="IPR044862">
    <property type="entry name" value="Pro_4_hyd_alph_FE2OG_OXY"/>
</dbReference>
<accession>A0ABS9NBH2</accession>
<gene>
    <name evidence="2" type="ORF">NIE79_006043</name>
</gene>
<name>A0ABS9NBH2_9ACTN</name>
<dbReference type="EMBL" id="JAKKFD010000066">
    <property type="protein sequence ID" value="MCG5447300.1"/>
    <property type="molecule type" value="Genomic_DNA"/>
</dbReference>
<keyword evidence="3" id="KW-1185">Reference proteome</keyword>
<dbReference type="Gene3D" id="2.60.120.620">
    <property type="entry name" value="q2cbj1_9rhob like domain"/>
    <property type="match status" value="1"/>
</dbReference>
<comment type="caution">
    <text evidence="2">The sequence shown here is derived from an EMBL/GenBank/DDBJ whole genome shotgun (WGS) entry which is preliminary data.</text>
</comment>
<evidence type="ECO:0000313" key="2">
    <source>
        <dbReference type="EMBL" id="MCG5447300.1"/>
    </source>
</evidence>
<protein>
    <submittedName>
        <fullName evidence="2">2OG-Fe(II) oxygenase</fullName>
    </submittedName>
</protein>